<organism evidence="1 2">
    <name type="scientific">Racocetra persica</name>
    <dbReference type="NCBI Taxonomy" id="160502"/>
    <lineage>
        <taxon>Eukaryota</taxon>
        <taxon>Fungi</taxon>
        <taxon>Fungi incertae sedis</taxon>
        <taxon>Mucoromycota</taxon>
        <taxon>Glomeromycotina</taxon>
        <taxon>Glomeromycetes</taxon>
        <taxon>Diversisporales</taxon>
        <taxon>Gigasporaceae</taxon>
        <taxon>Racocetra</taxon>
    </lineage>
</organism>
<proteinExistence type="predicted"/>
<evidence type="ECO:0000313" key="1">
    <source>
        <dbReference type="EMBL" id="CAG8774763.1"/>
    </source>
</evidence>
<name>A0ACA9R333_9GLOM</name>
<reference evidence="1" key="1">
    <citation type="submission" date="2021-06" db="EMBL/GenBank/DDBJ databases">
        <authorList>
            <person name="Kallberg Y."/>
            <person name="Tangrot J."/>
            <person name="Rosling A."/>
        </authorList>
    </citation>
    <scope>NUCLEOTIDE SEQUENCE</scope>
    <source>
        <strain evidence="1">MA461A</strain>
    </source>
</reference>
<dbReference type="Proteomes" id="UP000789920">
    <property type="component" value="Unassembled WGS sequence"/>
</dbReference>
<gene>
    <name evidence="1" type="ORF">RPERSI_LOCUS16839</name>
</gene>
<keyword evidence="2" id="KW-1185">Reference proteome</keyword>
<feature type="non-terminal residue" evidence="1">
    <location>
        <position position="80"/>
    </location>
</feature>
<sequence length="80" mass="9479">YPQTVDFQYLSCFCIANIFTSSLQKPVSKKTHWFKEYEIAKKALDLTIQLNCDDEFFGMIEEFISSKTHELQYLEENRNA</sequence>
<feature type="non-terminal residue" evidence="1">
    <location>
        <position position="1"/>
    </location>
</feature>
<evidence type="ECO:0000313" key="2">
    <source>
        <dbReference type="Proteomes" id="UP000789920"/>
    </source>
</evidence>
<comment type="caution">
    <text evidence="1">The sequence shown here is derived from an EMBL/GenBank/DDBJ whole genome shotgun (WGS) entry which is preliminary data.</text>
</comment>
<dbReference type="EMBL" id="CAJVQC010042213">
    <property type="protein sequence ID" value="CAG8774763.1"/>
    <property type="molecule type" value="Genomic_DNA"/>
</dbReference>
<accession>A0ACA9R333</accession>
<protein>
    <submittedName>
        <fullName evidence="1">23072_t:CDS:1</fullName>
    </submittedName>
</protein>